<evidence type="ECO:0000313" key="3">
    <source>
        <dbReference type="Proteomes" id="UP000033035"/>
    </source>
</evidence>
<organism evidence="2 3">
    <name type="scientific">Parabacteroides gordonii MS-1 = DSM 23371</name>
    <dbReference type="NCBI Taxonomy" id="1203610"/>
    <lineage>
        <taxon>Bacteria</taxon>
        <taxon>Pseudomonadati</taxon>
        <taxon>Bacteroidota</taxon>
        <taxon>Bacteroidia</taxon>
        <taxon>Bacteroidales</taxon>
        <taxon>Tannerellaceae</taxon>
        <taxon>Parabacteroides</taxon>
    </lineage>
</organism>
<keyword evidence="1" id="KW-0472">Membrane</keyword>
<evidence type="ECO:0000256" key="1">
    <source>
        <dbReference type="SAM" id="Phobius"/>
    </source>
</evidence>
<dbReference type="EMBL" id="AQHW01000015">
    <property type="protein sequence ID" value="KKB55536.1"/>
    <property type="molecule type" value="Genomic_DNA"/>
</dbReference>
<reference evidence="2 3" key="1">
    <citation type="submission" date="2013-04" db="EMBL/GenBank/DDBJ databases">
        <title>The Genome Sequence of Parabacteroides gordonii DSM 23371.</title>
        <authorList>
            <consortium name="The Broad Institute Genomics Platform"/>
            <person name="Earl A."/>
            <person name="Ward D."/>
            <person name="Feldgarden M."/>
            <person name="Gevers D."/>
            <person name="Martens E."/>
            <person name="Sakamoto M."/>
            <person name="Benno Y."/>
            <person name="Suzuki N."/>
            <person name="Matsunaga N."/>
            <person name="Koshihara K."/>
            <person name="Seki M."/>
            <person name="Komiya H."/>
            <person name="Walker B."/>
            <person name="Young S."/>
            <person name="Zeng Q."/>
            <person name="Gargeya S."/>
            <person name="Fitzgerald M."/>
            <person name="Haas B."/>
            <person name="Abouelleil A."/>
            <person name="Allen A.W."/>
            <person name="Alvarado L."/>
            <person name="Arachchi H.M."/>
            <person name="Berlin A.M."/>
            <person name="Chapman S.B."/>
            <person name="Gainer-Dewar J."/>
            <person name="Goldberg J."/>
            <person name="Griggs A."/>
            <person name="Gujja S."/>
            <person name="Hansen M."/>
            <person name="Howarth C."/>
            <person name="Imamovic A."/>
            <person name="Ireland A."/>
            <person name="Larimer J."/>
            <person name="McCowan C."/>
            <person name="Murphy C."/>
            <person name="Pearson M."/>
            <person name="Poon T.W."/>
            <person name="Priest M."/>
            <person name="Roberts A."/>
            <person name="Saif S."/>
            <person name="Shea T."/>
            <person name="Sisk P."/>
            <person name="Sykes S."/>
            <person name="Wortman J."/>
            <person name="Nusbaum C."/>
            <person name="Birren B."/>
        </authorList>
    </citation>
    <scope>NUCLEOTIDE SEQUENCE [LARGE SCALE GENOMIC DNA]</scope>
    <source>
        <strain evidence="2 3">MS-1</strain>
    </source>
</reference>
<feature type="transmembrane region" description="Helical" evidence="1">
    <location>
        <begin position="33"/>
        <end position="58"/>
    </location>
</feature>
<keyword evidence="3" id="KW-1185">Reference proteome</keyword>
<protein>
    <submittedName>
        <fullName evidence="2">Uncharacterized protein</fullName>
    </submittedName>
</protein>
<name>A0A0F5JCG5_9BACT</name>
<dbReference type="AlphaFoldDB" id="A0A0F5JCG5"/>
<gene>
    <name evidence="2" type="ORF">HMPREF1536_03007</name>
</gene>
<proteinExistence type="predicted"/>
<accession>A0A0F5JCG5</accession>
<dbReference type="PATRIC" id="fig|1203610.3.peg.3073"/>
<keyword evidence="1" id="KW-0812">Transmembrane</keyword>
<dbReference type="Proteomes" id="UP000033035">
    <property type="component" value="Unassembled WGS sequence"/>
</dbReference>
<sequence length="87" mass="10044">MNLNCDYLLSPFFSKMNCFSLYNLLNLVVPKNILASFLLMNFFPVGLCINIVVMNLYFSLYLEMFKSNIDLKLKNLGSFEPSQKAKT</sequence>
<dbReference type="HOGENOM" id="CLU_2480530_0_0_10"/>
<comment type="caution">
    <text evidence="2">The sequence shown here is derived from an EMBL/GenBank/DDBJ whole genome shotgun (WGS) entry which is preliminary data.</text>
</comment>
<keyword evidence="1" id="KW-1133">Transmembrane helix</keyword>
<evidence type="ECO:0000313" key="2">
    <source>
        <dbReference type="EMBL" id="KKB55536.1"/>
    </source>
</evidence>